<feature type="domain" description="ABC transporter" evidence="10">
    <location>
        <begin position="345"/>
        <end position="592"/>
    </location>
</feature>
<dbReference type="GO" id="GO:0005304">
    <property type="term" value="F:L-valine transmembrane transporter activity"/>
    <property type="evidence" value="ECO:0007669"/>
    <property type="project" value="TreeGrafter"/>
</dbReference>
<evidence type="ECO:0000256" key="1">
    <source>
        <dbReference type="ARBA" id="ARBA00004651"/>
    </source>
</evidence>
<sequence length="602" mass="62643">MTVLWRAVRSVPPWVLATITGVLALCLPFLNLDYAVGRQIQLGLILALIVSGIGLSLGYAGQLALGQAAMYAAGAYSAGVLAIRGVTDVLVQLLVSGTAALLIGLLTGVIGLRLGAWSLAMTSFFLVLMIPDVLDVFESTTGGRTGLSGIPPGTVFGSVLTPRDFFLLIVVVSLLWFAVVRNIVTSRHGVAFQVLKESEVLAASTGVSVFRMKLIGYAVGAIPAGLAGTLFANLDLFLAPTSFGLHLATSTLAAAVLGGMVSVYGPLVGALLVQLATWQAADFQEWALVVYGAFLILGGVVFGGGIAGLVRRGIRALDRRFLPEPVTDDTGGSAAGVPPLPGEELVVDGVSKAFGGNQVLTGVTLRAAPGRVTALIGPNGSGKTTLLNLVSGFYTVDDGRLRLGEVELTGLPAHQVARRGVSRTFQTPLVPPVISVRETVAAGRYSADRVSIIGALLRGPRHRAVSRRDREQVRDLLDLVGLARVADAEASSLPLGQRRLLEVARAIASRPKVLLLDEAASGLDEQEVAVLARLLGQVRDAGCAVVLVEHNFGLVLSTADEIHVLARGRLIASGPPAAIEADDRVRNEYLGIADEASVGGVA</sequence>
<dbReference type="InterPro" id="IPR043428">
    <property type="entry name" value="LivM-like"/>
</dbReference>
<evidence type="ECO:0000259" key="10">
    <source>
        <dbReference type="PROSITE" id="PS50893"/>
    </source>
</evidence>
<dbReference type="GO" id="GO:0042941">
    <property type="term" value="P:D-alanine transmembrane transport"/>
    <property type="evidence" value="ECO:0007669"/>
    <property type="project" value="TreeGrafter"/>
</dbReference>
<evidence type="ECO:0000256" key="7">
    <source>
        <dbReference type="ARBA" id="ARBA00022989"/>
    </source>
</evidence>
<dbReference type="PANTHER" id="PTHR45772">
    <property type="entry name" value="CONSERVED COMPONENT OF ABC TRANSPORTER FOR NATURAL AMINO ACIDS-RELATED"/>
    <property type="match status" value="1"/>
</dbReference>
<dbReference type="PROSITE" id="PS50893">
    <property type="entry name" value="ABC_TRANSPORTER_2"/>
    <property type="match status" value="1"/>
</dbReference>
<accession>A0A7Z1B0R6</accession>
<feature type="transmembrane region" description="Helical" evidence="9">
    <location>
        <begin position="214"/>
        <end position="239"/>
    </location>
</feature>
<proteinExistence type="predicted"/>
<dbReference type="PANTHER" id="PTHR45772:SF7">
    <property type="entry name" value="AMINO ACID ABC TRANSPORTER ATP-BINDING PROTEIN"/>
    <property type="match status" value="1"/>
</dbReference>
<dbReference type="OrthoDB" id="8724465at2"/>
<dbReference type="InterPro" id="IPR027417">
    <property type="entry name" value="P-loop_NTPase"/>
</dbReference>
<feature type="transmembrane region" description="Helical" evidence="9">
    <location>
        <begin position="288"/>
        <end position="310"/>
    </location>
</feature>
<feature type="transmembrane region" description="Helical" evidence="9">
    <location>
        <begin position="116"/>
        <end position="134"/>
    </location>
</feature>
<dbReference type="Proteomes" id="UP000185696">
    <property type="component" value="Unassembled WGS sequence"/>
</dbReference>
<dbReference type="GO" id="GO:0015192">
    <property type="term" value="F:L-phenylalanine transmembrane transporter activity"/>
    <property type="evidence" value="ECO:0007669"/>
    <property type="project" value="TreeGrafter"/>
</dbReference>
<dbReference type="CDD" id="cd06581">
    <property type="entry name" value="TM_PBP1_LivM_like"/>
    <property type="match status" value="1"/>
</dbReference>
<keyword evidence="8 9" id="KW-0472">Membrane</keyword>
<dbReference type="AlphaFoldDB" id="A0A7Z1B0R6"/>
<keyword evidence="6" id="KW-0067">ATP-binding</keyword>
<dbReference type="GO" id="GO:0005524">
    <property type="term" value="F:ATP binding"/>
    <property type="evidence" value="ECO:0007669"/>
    <property type="project" value="UniProtKB-KW"/>
</dbReference>
<keyword evidence="12" id="KW-1185">Reference proteome</keyword>
<evidence type="ECO:0000256" key="6">
    <source>
        <dbReference type="ARBA" id="ARBA00022840"/>
    </source>
</evidence>
<comment type="subcellular location">
    <subcellularLocation>
        <location evidence="1">Cell membrane</location>
        <topology evidence="1">Multi-pass membrane protein</topology>
    </subcellularLocation>
</comment>
<keyword evidence="2" id="KW-0813">Transport</keyword>
<dbReference type="GO" id="GO:0016887">
    <property type="term" value="F:ATP hydrolysis activity"/>
    <property type="evidence" value="ECO:0007669"/>
    <property type="project" value="InterPro"/>
</dbReference>
<organism evidence="11 12">
    <name type="scientific">Actinophytocola xinjiangensis</name>
    <dbReference type="NCBI Taxonomy" id="485602"/>
    <lineage>
        <taxon>Bacteria</taxon>
        <taxon>Bacillati</taxon>
        <taxon>Actinomycetota</taxon>
        <taxon>Actinomycetes</taxon>
        <taxon>Pseudonocardiales</taxon>
        <taxon>Pseudonocardiaceae</taxon>
    </lineage>
</organism>
<evidence type="ECO:0000256" key="8">
    <source>
        <dbReference type="ARBA" id="ARBA00023136"/>
    </source>
</evidence>
<dbReference type="RefSeq" id="WP_075130848.1">
    <property type="nucleotide sequence ID" value="NZ_MSIF01000001.1"/>
</dbReference>
<evidence type="ECO:0000256" key="4">
    <source>
        <dbReference type="ARBA" id="ARBA00022692"/>
    </source>
</evidence>
<reference evidence="11 12" key="1">
    <citation type="submission" date="2016-12" db="EMBL/GenBank/DDBJ databases">
        <title>The draft genome sequence of Actinophytocola xinjiangensis.</title>
        <authorList>
            <person name="Wang W."/>
            <person name="Yuan L."/>
        </authorList>
    </citation>
    <scope>NUCLEOTIDE SEQUENCE [LARGE SCALE GENOMIC DNA]</scope>
    <source>
        <strain evidence="11 12">CGMCC 4.4663</strain>
    </source>
</reference>
<dbReference type="Pfam" id="PF00005">
    <property type="entry name" value="ABC_tran"/>
    <property type="match status" value="1"/>
</dbReference>
<dbReference type="InterPro" id="IPR003593">
    <property type="entry name" value="AAA+_ATPase"/>
</dbReference>
<dbReference type="GO" id="GO:1903806">
    <property type="term" value="P:L-isoleucine import across plasma membrane"/>
    <property type="evidence" value="ECO:0007669"/>
    <property type="project" value="TreeGrafter"/>
</dbReference>
<dbReference type="EMBL" id="MSIF01000001">
    <property type="protein sequence ID" value="OLF13900.1"/>
    <property type="molecule type" value="Genomic_DNA"/>
</dbReference>
<feature type="transmembrane region" description="Helical" evidence="9">
    <location>
        <begin position="12"/>
        <end position="30"/>
    </location>
</feature>
<keyword evidence="4 9" id="KW-0812">Transmembrane</keyword>
<keyword evidence="5" id="KW-0547">Nucleotide-binding</keyword>
<feature type="transmembrane region" description="Helical" evidence="9">
    <location>
        <begin position="90"/>
        <end position="110"/>
    </location>
</feature>
<evidence type="ECO:0000256" key="9">
    <source>
        <dbReference type="SAM" id="Phobius"/>
    </source>
</evidence>
<dbReference type="GO" id="GO:0005886">
    <property type="term" value="C:plasma membrane"/>
    <property type="evidence" value="ECO:0007669"/>
    <property type="project" value="UniProtKB-SubCell"/>
</dbReference>
<evidence type="ECO:0000256" key="3">
    <source>
        <dbReference type="ARBA" id="ARBA00022475"/>
    </source>
</evidence>
<dbReference type="InterPro" id="IPR003439">
    <property type="entry name" value="ABC_transporter-like_ATP-bd"/>
</dbReference>
<evidence type="ECO:0000256" key="2">
    <source>
        <dbReference type="ARBA" id="ARBA00022448"/>
    </source>
</evidence>
<dbReference type="Pfam" id="PF02653">
    <property type="entry name" value="BPD_transp_2"/>
    <property type="match status" value="1"/>
</dbReference>
<comment type="caution">
    <text evidence="11">The sequence shown here is derived from an EMBL/GenBank/DDBJ whole genome shotgun (WGS) entry which is preliminary data.</text>
</comment>
<feature type="transmembrane region" description="Helical" evidence="9">
    <location>
        <begin position="165"/>
        <end position="184"/>
    </location>
</feature>
<dbReference type="GO" id="GO:1903805">
    <property type="term" value="P:L-valine import across plasma membrane"/>
    <property type="evidence" value="ECO:0007669"/>
    <property type="project" value="TreeGrafter"/>
</dbReference>
<evidence type="ECO:0000313" key="12">
    <source>
        <dbReference type="Proteomes" id="UP000185696"/>
    </source>
</evidence>
<dbReference type="CDD" id="cd03219">
    <property type="entry name" value="ABC_Mj1267_LivG_branched"/>
    <property type="match status" value="1"/>
</dbReference>
<feature type="transmembrane region" description="Helical" evidence="9">
    <location>
        <begin position="42"/>
        <end position="59"/>
    </location>
</feature>
<name>A0A7Z1B0R6_9PSEU</name>
<keyword evidence="7 9" id="KW-1133">Transmembrane helix</keyword>
<dbReference type="InterPro" id="IPR001851">
    <property type="entry name" value="ABC_transp_permease"/>
</dbReference>
<dbReference type="SUPFAM" id="SSF52540">
    <property type="entry name" value="P-loop containing nucleoside triphosphate hydrolases"/>
    <property type="match status" value="1"/>
</dbReference>
<feature type="transmembrane region" description="Helical" evidence="9">
    <location>
        <begin position="251"/>
        <end position="276"/>
    </location>
</feature>
<dbReference type="Gene3D" id="3.40.50.300">
    <property type="entry name" value="P-loop containing nucleotide triphosphate hydrolases"/>
    <property type="match status" value="1"/>
</dbReference>
<dbReference type="InterPro" id="IPR051120">
    <property type="entry name" value="ABC_AA/LPS_Transport"/>
</dbReference>
<gene>
    <name evidence="11" type="ORF">BLA60_01565</name>
</gene>
<evidence type="ECO:0000313" key="11">
    <source>
        <dbReference type="EMBL" id="OLF13900.1"/>
    </source>
</evidence>
<dbReference type="SMART" id="SM00382">
    <property type="entry name" value="AAA"/>
    <property type="match status" value="1"/>
</dbReference>
<evidence type="ECO:0000256" key="5">
    <source>
        <dbReference type="ARBA" id="ARBA00022741"/>
    </source>
</evidence>
<keyword evidence="3" id="KW-1003">Cell membrane</keyword>
<protein>
    <submittedName>
        <fullName evidence="11">Branched-chain amino acid ABC transporter substrate-binding protein</fullName>
    </submittedName>
</protein>
<dbReference type="GO" id="GO:0015808">
    <property type="term" value="P:L-alanine transport"/>
    <property type="evidence" value="ECO:0007669"/>
    <property type="project" value="TreeGrafter"/>
</dbReference>
<dbReference type="GO" id="GO:0015188">
    <property type="term" value="F:L-isoleucine transmembrane transporter activity"/>
    <property type="evidence" value="ECO:0007669"/>
    <property type="project" value="TreeGrafter"/>
</dbReference>